<dbReference type="AlphaFoldDB" id="A0A1Q3ASI4"/>
<accession>A0A1Q3ASI4</accession>
<reference evidence="3" key="1">
    <citation type="submission" date="2016-04" db="EMBL/GenBank/DDBJ databases">
        <title>Cephalotus genome sequencing.</title>
        <authorList>
            <person name="Fukushima K."/>
            <person name="Hasebe M."/>
            <person name="Fang X."/>
        </authorList>
    </citation>
    <scope>NUCLEOTIDE SEQUENCE [LARGE SCALE GENOMIC DNA]</scope>
    <source>
        <strain evidence="3">cv. St1</strain>
    </source>
</reference>
<organism evidence="2 3">
    <name type="scientific">Cephalotus follicularis</name>
    <name type="common">Albany pitcher plant</name>
    <dbReference type="NCBI Taxonomy" id="3775"/>
    <lineage>
        <taxon>Eukaryota</taxon>
        <taxon>Viridiplantae</taxon>
        <taxon>Streptophyta</taxon>
        <taxon>Embryophyta</taxon>
        <taxon>Tracheophyta</taxon>
        <taxon>Spermatophyta</taxon>
        <taxon>Magnoliopsida</taxon>
        <taxon>eudicotyledons</taxon>
        <taxon>Gunneridae</taxon>
        <taxon>Pentapetalae</taxon>
        <taxon>rosids</taxon>
        <taxon>fabids</taxon>
        <taxon>Oxalidales</taxon>
        <taxon>Cephalotaceae</taxon>
        <taxon>Cephalotus</taxon>
    </lineage>
</organism>
<dbReference type="InParanoid" id="A0A1Q3ASI4"/>
<evidence type="ECO:0000256" key="1">
    <source>
        <dbReference type="ARBA" id="ARBA00022679"/>
    </source>
</evidence>
<dbReference type="Pfam" id="PF00201">
    <property type="entry name" value="UDPGT"/>
    <property type="match status" value="1"/>
</dbReference>
<protein>
    <submittedName>
        <fullName evidence="2">UDPGT domain-containing protein</fullName>
    </submittedName>
</protein>
<dbReference type="GO" id="GO:0008194">
    <property type="term" value="F:UDP-glycosyltransferase activity"/>
    <property type="evidence" value="ECO:0007669"/>
    <property type="project" value="InterPro"/>
</dbReference>
<dbReference type="SUPFAM" id="SSF53756">
    <property type="entry name" value="UDP-Glycosyltransferase/glycogen phosphorylase"/>
    <property type="match status" value="2"/>
</dbReference>
<dbReference type="EMBL" id="BDDD01000079">
    <property type="protein sequence ID" value="GAV58679.1"/>
    <property type="molecule type" value="Genomic_DNA"/>
</dbReference>
<name>A0A1Q3ASI4_CEPFO</name>
<dbReference type="CDD" id="cd03784">
    <property type="entry name" value="GT1_Gtf-like"/>
    <property type="match status" value="1"/>
</dbReference>
<proteinExistence type="predicted"/>
<dbReference type="PANTHER" id="PTHR48045">
    <property type="entry name" value="UDP-GLYCOSYLTRANSFERASE 72B1"/>
    <property type="match status" value="1"/>
</dbReference>
<dbReference type="Proteomes" id="UP000187406">
    <property type="component" value="Unassembled WGS sequence"/>
</dbReference>
<dbReference type="OrthoDB" id="5835829at2759"/>
<evidence type="ECO:0000313" key="3">
    <source>
        <dbReference type="Proteomes" id="UP000187406"/>
    </source>
</evidence>
<dbReference type="Gene3D" id="3.40.50.2000">
    <property type="entry name" value="Glycogen Phosphorylase B"/>
    <property type="match status" value="2"/>
</dbReference>
<sequence length="201" mass="22483">MDSDKLQPIAVCHVVAMPYPGRCHVNPMMNFCKLLVSRKNDILITFVVTEEWLGYIGSDPKPGEKQIAEQCCHLKVLCHSSVGGFWTHCGWNSTLEAVYAGVPMLTFPLFLDQGPNSKQIVECWKIGRRVSAELGPENLVTRKQIAEQVRRFMDLESNEGKEMRRRARELHNVCRQGIAEDGSSTTNLDAFIRGISPGHGG</sequence>
<dbReference type="PANTHER" id="PTHR48045:SF22">
    <property type="entry name" value="UDP-GLUCURONOSYL_UDP-GLUCOSYLTRANSFERASE"/>
    <property type="match status" value="1"/>
</dbReference>
<comment type="caution">
    <text evidence="2">The sequence shown here is derived from an EMBL/GenBank/DDBJ whole genome shotgun (WGS) entry which is preliminary data.</text>
</comment>
<gene>
    <name evidence="2" type="ORF">CFOL_v3_02212</name>
</gene>
<dbReference type="InterPro" id="IPR002213">
    <property type="entry name" value="UDP_glucos_trans"/>
</dbReference>
<evidence type="ECO:0000313" key="2">
    <source>
        <dbReference type="EMBL" id="GAV58679.1"/>
    </source>
</evidence>
<keyword evidence="1" id="KW-0808">Transferase</keyword>
<keyword evidence="3" id="KW-1185">Reference proteome</keyword>